<keyword evidence="2" id="KW-1185">Reference proteome</keyword>
<dbReference type="RefSeq" id="WP_167174268.1">
    <property type="nucleotide sequence ID" value="NZ_BAAAEJ010000003.1"/>
</dbReference>
<organism evidence="1 2">
    <name type="scientific">Brevundimonas terrae</name>
    <dbReference type="NCBI Taxonomy" id="363631"/>
    <lineage>
        <taxon>Bacteria</taxon>
        <taxon>Pseudomonadati</taxon>
        <taxon>Pseudomonadota</taxon>
        <taxon>Alphaproteobacteria</taxon>
        <taxon>Caulobacterales</taxon>
        <taxon>Caulobacteraceae</taxon>
        <taxon>Brevundimonas</taxon>
    </lineage>
</organism>
<comment type="caution">
    <text evidence="1">The sequence shown here is derived from an EMBL/GenBank/DDBJ whole genome shotgun (WGS) entry which is preliminary data.</text>
</comment>
<gene>
    <name evidence="1" type="ORF">GCM10009093_10200</name>
</gene>
<dbReference type="Proteomes" id="UP001500791">
    <property type="component" value="Unassembled WGS sequence"/>
</dbReference>
<accession>A0ABN0Y782</accession>
<dbReference type="InterPro" id="IPR029033">
    <property type="entry name" value="His_PPase_superfam"/>
</dbReference>
<protein>
    <submittedName>
        <fullName evidence="1">Histidine phosphatase family protein</fullName>
    </submittedName>
</protein>
<proteinExistence type="predicted"/>
<evidence type="ECO:0000313" key="1">
    <source>
        <dbReference type="EMBL" id="GAA0385255.1"/>
    </source>
</evidence>
<sequence>MHRLILMRHAEAEARAPQGGGDIDRPLSARGRAEAAAMGRALAARGFKPDLALVSEATRTQQTWQQVRDTFGPVETQIIEHLYDADARTLRTEVEINEDTGGCVLVLAHNPGIHQLAVDYLVESAASVSVLEKFSGGFPTASCAIFSVDAAGRPSFEGWLTPSAL</sequence>
<dbReference type="PANTHER" id="PTHR47623:SF1">
    <property type="entry name" value="OS09G0287300 PROTEIN"/>
    <property type="match status" value="1"/>
</dbReference>
<dbReference type="Pfam" id="PF00300">
    <property type="entry name" value="His_Phos_1"/>
    <property type="match status" value="1"/>
</dbReference>
<dbReference type="SUPFAM" id="SSF53254">
    <property type="entry name" value="Phosphoglycerate mutase-like"/>
    <property type="match status" value="1"/>
</dbReference>
<dbReference type="EMBL" id="BAAAEJ010000003">
    <property type="protein sequence ID" value="GAA0385255.1"/>
    <property type="molecule type" value="Genomic_DNA"/>
</dbReference>
<dbReference type="Gene3D" id="3.40.50.1240">
    <property type="entry name" value="Phosphoglycerate mutase-like"/>
    <property type="match status" value="1"/>
</dbReference>
<evidence type="ECO:0000313" key="2">
    <source>
        <dbReference type="Proteomes" id="UP001500791"/>
    </source>
</evidence>
<name>A0ABN0Y782_9CAUL</name>
<reference evidence="1 2" key="1">
    <citation type="journal article" date="2019" name="Int. J. Syst. Evol. Microbiol.">
        <title>The Global Catalogue of Microorganisms (GCM) 10K type strain sequencing project: providing services to taxonomists for standard genome sequencing and annotation.</title>
        <authorList>
            <consortium name="The Broad Institute Genomics Platform"/>
            <consortium name="The Broad Institute Genome Sequencing Center for Infectious Disease"/>
            <person name="Wu L."/>
            <person name="Ma J."/>
        </authorList>
    </citation>
    <scope>NUCLEOTIDE SEQUENCE [LARGE SCALE GENOMIC DNA]</scope>
    <source>
        <strain evidence="1 2">JCM 13476</strain>
    </source>
</reference>
<dbReference type="PANTHER" id="PTHR47623">
    <property type="entry name" value="OS09G0287300 PROTEIN"/>
    <property type="match status" value="1"/>
</dbReference>
<dbReference type="SMART" id="SM00855">
    <property type="entry name" value="PGAM"/>
    <property type="match status" value="1"/>
</dbReference>
<dbReference type="CDD" id="cd07067">
    <property type="entry name" value="HP_PGM_like"/>
    <property type="match status" value="1"/>
</dbReference>
<dbReference type="InterPro" id="IPR013078">
    <property type="entry name" value="His_Pase_superF_clade-1"/>
</dbReference>